<sequence>MESAKSSKRPYMTPSLFKDYNKATKDILTKNYTADGMWKVECKHKAPVNTFVFNPVAEFAPKKQGITCDIEYTHEHGGSVKVNVAPELLKNLKTTASYTHEGHKFEGVMHLKDDKVLYELSHQTSVLLQKRASLNEKLTQEVVELGLGVDVAPRCQIGAGAVYSIKKRSCDWNLGCRYFNTHACEMAITTNKLKTFTTSASGPLNFSVGSRDVKLFVAAETVCGQKRPLDGKLGVEAKCLLVPANVLKARIELNKKWAVSYIMNLRNNWSVGITVDHTKKPGLIFTHN</sequence>
<comment type="caution">
    <text evidence="1">The sequence shown here is derived from an EMBL/GenBank/DDBJ whole genome shotgun (WGS) entry which is preliminary data.</text>
</comment>
<dbReference type="GO" id="GO:0005741">
    <property type="term" value="C:mitochondrial outer membrane"/>
    <property type="evidence" value="ECO:0007669"/>
    <property type="project" value="InterPro"/>
</dbReference>
<accession>S9U9V9</accession>
<dbReference type="OrthoDB" id="269709at2759"/>
<dbReference type="Gene3D" id="2.40.160.10">
    <property type="entry name" value="Porin"/>
    <property type="match status" value="1"/>
</dbReference>
<dbReference type="AlphaFoldDB" id="S9U9V9"/>
<reference evidence="1 2" key="1">
    <citation type="journal article" date="2013" name="PLoS ONE">
        <title>Predicting the Proteins of Angomonas deanei, Strigomonas culicis and Their Respective Endosymbionts Reveals New Aspects of the Trypanosomatidae Family.</title>
        <authorList>
            <person name="Motta M.C."/>
            <person name="Martins A.C."/>
            <person name="de Souza S.S."/>
            <person name="Catta-Preta C.M."/>
            <person name="Silva R."/>
            <person name="Klein C.C."/>
            <person name="de Almeida L.G."/>
            <person name="de Lima Cunha O."/>
            <person name="Ciapina L.P."/>
            <person name="Brocchi M."/>
            <person name="Colabardini A.C."/>
            <person name="de Araujo Lima B."/>
            <person name="Machado C.R."/>
            <person name="de Almeida Soares C.M."/>
            <person name="Probst C.M."/>
            <person name="de Menezes C.B."/>
            <person name="Thompson C.E."/>
            <person name="Bartholomeu D.C."/>
            <person name="Gradia D.F."/>
            <person name="Pavoni D.P."/>
            <person name="Grisard E.C."/>
            <person name="Fantinatti-Garboggini F."/>
            <person name="Marchini F.K."/>
            <person name="Rodrigues-Luiz G.F."/>
            <person name="Wagner G."/>
            <person name="Goldman G.H."/>
            <person name="Fietto J.L."/>
            <person name="Elias M.C."/>
            <person name="Goldman M.H."/>
            <person name="Sagot M.F."/>
            <person name="Pereira M."/>
            <person name="Stoco P.H."/>
            <person name="de Mendonca-Neto R.P."/>
            <person name="Teixeira S.M."/>
            <person name="Maciel T.E."/>
            <person name="de Oliveira Mendes T.A."/>
            <person name="Urmenyi T.P."/>
            <person name="de Souza W."/>
            <person name="Schenkman S."/>
            <person name="de Vasconcelos A.T."/>
        </authorList>
    </citation>
    <scope>NUCLEOTIDE SEQUENCE [LARGE SCALE GENOMIC DNA]</scope>
</reference>
<keyword evidence="2" id="KW-1185">Reference proteome</keyword>
<dbReference type="InterPro" id="IPR001925">
    <property type="entry name" value="Porin_Euk"/>
</dbReference>
<dbReference type="Pfam" id="PF01459">
    <property type="entry name" value="Porin_3"/>
    <property type="match status" value="1"/>
</dbReference>
<evidence type="ECO:0008006" key="3">
    <source>
        <dbReference type="Google" id="ProtNLM"/>
    </source>
</evidence>
<dbReference type="PANTHER" id="PTHR11743">
    <property type="entry name" value="VOLTAGE-DEPENDENT ANION-SELECTIVE CHANNEL"/>
    <property type="match status" value="1"/>
</dbReference>
<dbReference type="PANTHER" id="PTHR11743:SF70">
    <property type="entry name" value="GH26960P-RELATED"/>
    <property type="match status" value="1"/>
</dbReference>
<dbReference type="InterPro" id="IPR027246">
    <property type="entry name" value="Porin_Euk/Tom40"/>
</dbReference>
<dbReference type="EMBL" id="ATMH01006525">
    <property type="protein sequence ID" value="EPY25718.1"/>
    <property type="molecule type" value="Genomic_DNA"/>
</dbReference>
<name>S9U9V9_9TRYP</name>
<dbReference type="GO" id="GO:0008308">
    <property type="term" value="F:voltage-gated monoatomic anion channel activity"/>
    <property type="evidence" value="ECO:0007669"/>
    <property type="project" value="InterPro"/>
</dbReference>
<dbReference type="Proteomes" id="UP000015354">
    <property type="component" value="Unassembled WGS sequence"/>
</dbReference>
<protein>
    <recommendedName>
        <fullName evidence="3">Voltage-dependent anion-selective channel</fullName>
    </recommendedName>
</protein>
<evidence type="ECO:0000313" key="2">
    <source>
        <dbReference type="Proteomes" id="UP000015354"/>
    </source>
</evidence>
<proteinExistence type="predicted"/>
<evidence type="ECO:0000313" key="1">
    <source>
        <dbReference type="EMBL" id="EPY25718.1"/>
    </source>
</evidence>
<gene>
    <name evidence="1" type="ORF">STCU_06525</name>
</gene>
<organism evidence="1 2">
    <name type="scientific">Strigomonas culicis</name>
    <dbReference type="NCBI Taxonomy" id="28005"/>
    <lineage>
        <taxon>Eukaryota</taxon>
        <taxon>Discoba</taxon>
        <taxon>Euglenozoa</taxon>
        <taxon>Kinetoplastea</taxon>
        <taxon>Metakinetoplastina</taxon>
        <taxon>Trypanosomatida</taxon>
        <taxon>Trypanosomatidae</taxon>
        <taxon>Strigomonadinae</taxon>
        <taxon>Strigomonas</taxon>
    </lineage>
</organism>
<dbReference type="InterPro" id="IPR023614">
    <property type="entry name" value="Porin_dom_sf"/>
</dbReference>